<proteinExistence type="predicted"/>
<feature type="coiled-coil region" evidence="1">
    <location>
        <begin position="91"/>
        <end position="118"/>
    </location>
</feature>
<reference evidence="3" key="2">
    <citation type="submission" date="2023-03" db="EMBL/GenBank/DDBJ databases">
        <authorList>
            <person name="Inwood S.N."/>
            <person name="Skelly J.G."/>
            <person name="Guhlin J."/>
            <person name="Harrop T.W.R."/>
            <person name="Goldson S.G."/>
            <person name="Dearden P.K."/>
        </authorList>
    </citation>
    <scope>NUCLEOTIDE SEQUENCE</scope>
    <source>
        <strain evidence="3">Lincoln</strain>
        <tissue evidence="3">Whole body</tissue>
    </source>
</reference>
<organism evidence="3 4">
    <name type="scientific">Microctonus hyperodae</name>
    <name type="common">Parasitoid wasp</name>
    <dbReference type="NCBI Taxonomy" id="165561"/>
    <lineage>
        <taxon>Eukaryota</taxon>
        <taxon>Metazoa</taxon>
        <taxon>Ecdysozoa</taxon>
        <taxon>Arthropoda</taxon>
        <taxon>Hexapoda</taxon>
        <taxon>Insecta</taxon>
        <taxon>Pterygota</taxon>
        <taxon>Neoptera</taxon>
        <taxon>Endopterygota</taxon>
        <taxon>Hymenoptera</taxon>
        <taxon>Apocrita</taxon>
        <taxon>Ichneumonoidea</taxon>
        <taxon>Braconidae</taxon>
        <taxon>Euphorinae</taxon>
        <taxon>Microctonus</taxon>
    </lineage>
</organism>
<feature type="region of interest" description="Disordered" evidence="2">
    <location>
        <begin position="229"/>
        <end position="267"/>
    </location>
</feature>
<gene>
    <name evidence="3" type="ORF">PV327_006272</name>
</gene>
<dbReference type="AlphaFoldDB" id="A0AA39F407"/>
<sequence>MFEIFWEFSDLKFKESRCFGTQTVIYYHKDLCGFNITHSFFFIFGTILGSRHIAGTRDETLDDDLDCLNDGYGRGCNPEDDIEDEFVSIQRRFKQRAADAFEEDLAELRRKRRDLQDRLFDMVDVGAEISKAKTTLENANMAFLKHATKFDNNDEPEIESENLVARLEKTRKMKKMVTQSGEVEEAAAETIKPKKVPLLKWSKFAELENEMPKLVGDMTKARIRDEVQVPEISLMSSQPGNNKQKQSSERRRSKKRSVIKRKKSVNF</sequence>
<evidence type="ECO:0000313" key="4">
    <source>
        <dbReference type="Proteomes" id="UP001168972"/>
    </source>
</evidence>
<evidence type="ECO:0000313" key="3">
    <source>
        <dbReference type="EMBL" id="KAK0162499.1"/>
    </source>
</evidence>
<name>A0AA39F407_MICHY</name>
<evidence type="ECO:0000256" key="1">
    <source>
        <dbReference type="SAM" id="Coils"/>
    </source>
</evidence>
<dbReference type="EMBL" id="JAQQBR010001833">
    <property type="protein sequence ID" value="KAK0162499.1"/>
    <property type="molecule type" value="Genomic_DNA"/>
</dbReference>
<evidence type="ECO:0000256" key="2">
    <source>
        <dbReference type="SAM" id="MobiDB-lite"/>
    </source>
</evidence>
<reference evidence="3" key="1">
    <citation type="journal article" date="2023" name="bioRxiv">
        <title>Scaffold-level genome assemblies of two parasitoid biocontrol wasps reveal the parthenogenesis mechanism and an associated novel virus.</title>
        <authorList>
            <person name="Inwood S."/>
            <person name="Skelly J."/>
            <person name="Guhlin J."/>
            <person name="Harrop T."/>
            <person name="Goldson S."/>
            <person name="Dearden P."/>
        </authorList>
    </citation>
    <scope>NUCLEOTIDE SEQUENCE</scope>
    <source>
        <strain evidence="3">Lincoln</strain>
        <tissue evidence="3">Whole body</tissue>
    </source>
</reference>
<feature type="compositionally biased region" description="Basic residues" evidence="2">
    <location>
        <begin position="251"/>
        <end position="267"/>
    </location>
</feature>
<keyword evidence="1" id="KW-0175">Coiled coil</keyword>
<accession>A0AA39F407</accession>
<keyword evidence="4" id="KW-1185">Reference proteome</keyword>
<protein>
    <submittedName>
        <fullName evidence="3">Uncharacterized protein</fullName>
    </submittedName>
</protein>
<comment type="caution">
    <text evidence="3">The sequence shown here is derived from an EMBL/GenBank/DDBJ whole genome shotgun (WGS) entry which is preliminary data.</text>
</comment>
<dbReference type="Proteomes" id="UP001168972">
    <property type="component" value="Unassembled WGS sequence"/>
</dbReference>